<evidence type="ECO:0000256" key="1">
    <source>
        <dbReference type="SAM" id="MobiDB-lite"/>
    </source>
</evidence>
<evidence type="ECO:0000313" key="4">
    <source>
        <dbReference type="Proteomes" id="UP001201463"/>
    </source>
</evidence>
<comment type="caution">
    <text evidence="3">The sequence shown here is derived from an EMBL/GenBank/DDBJ whole genome shotgun (WGS) entry which is preliminary data.</text>
</comment>
<reference evidence="3 4" key="1">
    <citation type="submission" date="2021-12" db="EMBL/GenBank/DDBJ databases">
        <title>Genome seq of p7.</title>
        <authorList>
            <person name="Seo T."/>
        </authorList>
    </citation>
    <scope>NUCLEOTIDE SEQUENCE [LARGE SCALE GENOMIC DNA]</scope>
    <source>
        <strain evidence="3 4">P7</strain>
    </source>
</reference>
<dbReference type="EMBL" id="JAJTWT010000003">
    <property type="protein sequence ID" value="MCE4537072.1"/>
    <property type="molecule type" value="Genomic_DNA"/>
</dbReference>
<sequence>MKPQPRQLVLGSALVATLAATAWVATRPEEETATAMPVRHPAHGSTAEAASATPAASAASVAAPTAPGRQPWDEADPAQLAAWQPPPPPPPPPAPPPAAPAPPAPPPPPVAPAMPYQMIGRLFEGEGPKAVEMALLTGPSQVLSVKRGDVIDGQWRVEQVTASGVNLTWLPAKLPQNIAFRPAP</sequence>
<feature type="compositionally biased region" description="Low complexity" evidence="1">
    <location>
        <begin position="45"/>
        <end position="67"/>
    </location>
</feature>
<evidence type="ECO:0000313" key="3">
    <source>
        <dbReference type="EMBL" id="MCE4537072.1"/>
    </source>
</evidence>
<evidence type="ECO:0008006" key="5">
    <source>
        <dbReference type="Google" id="ProtNLM"/>
    </source>
</evidence>
<keyword evidence="2" id="KW-0732">Signal</keyword>
<accession>A0ABS8XDK7</accession>
<name>A0ABS8XDK7_9BURK</name>
<feature type="compositionally biased region" description="Pro residues" evidence="1">
    <location>
        <begin position="84"/>
        <end position="108"/>
    </location>
</feature>
<feature type="signal peptide" evidence="2">
    <location>
        <begin position="1"/>
        <end position="22"/>
    </location>
</feature>
<feature type="chain" id="PRO_5047017292" description="General secretion pathway protein N" evidence="2">
    <location>
        <begin position="23"/>
        <end position="184"/>
    </location>
</feature>
<feature type="region of interest" description="Disordered" evidence="1">
    <location>
        <begin position="29"/>
        <end position="108"/>
    </location>
</feature>
<protein>
    <recommendedName>
        <fullName evidence="5">General secretion pathway protein N</fullName>
    </recommendedName>
</protein>
<dbReference type="Proteomes" id="UP001201463">
    <property type="component" value="Unassembled WGS sequence"/>
</dbReference>
<keyword evidence="4" id="KW-1185">Reference proteome</keyword>
<organism evidence="3 4">
    <name type="scientific">Pelomonas caseinilytica</name>
    <dbReference type="NCBI Taxonomy" id="2906763"/>
    <lineage>
        <taxon>Bacteria</taxon>
        <taxon>Pseudomonadati</taxon>
        <taxon>Pseudomonadota</taxon>
        <taxon>Betaproteobacteria</taxon>
        <taxon>Burkholderiales</taxon>
        <taxon>Sphaerotilaceae</taxon>
        <taxon>Roseateles</taxon>
    </lineage>
</organism>
<evidence type="ECO:0000256" key="2">
    <source>
        <dbReference type="SAM" id="SignalP"/>
    </source>
</evidence>
<dbReference type="RefSeq" id="WP_233390834.1">
    <property type="nucleotide sequence ID" value="NZ_JAJTWT010000003.1"/>
</dbReference>
<proteinExistence type="predicted"/>
<gene>
    <name evidence="3" type="ORF">LXT12_07400</name>
</gene>